<sequence>MYADQVFRNQFLQGEDRRFAPLSDLSDKRNCSRHVFIERDGSVSEVVRLNVLNDRHREEIIGFHFAQQYAKIHFGNQLGQPQFYIVGRDNPWDIEYVMHDGTTFFLEICRLADKDLLKAIKIENDVATLLQNSELKGFEIEKIERHFPGTLPVDLVANVQTKADKRRRFAWDNPGRSPDLFLRPPMGLVARTYDGLSLPLPAHLVKRRLRTWHGQVRSSCSECGCRSWLLFSGWESCALSAWGR</sequence>
<organism evidence="1 2">
    <name type="scientific">Roseinatronobacter monicus</name>
    <dbReference type="NCBI Taxonomy" id="393481"/>
    <lineage>
        <taxon>Bacteria</taxon>
        <taxon>Pseudomonadati</taxon>
        <taxon>Pseudomonadota</taxon>
        <taxon>Alphaproteobacteria</taxon>
        <taxon>Rhodobacterales</taxon>
        <taxon>Paracoccaceae</taxon>
        <taxon>Roseinatronobacter</taxon>
    </lineage>
</organism>
<dbReference type="EMBL" id="VFPT01000006">
    <property type="protein sequence ID" value="TQM89539.1"/>
    <property type="molecule type" value="Genomic_DNA"/>
</dbReference>
<protein>
    <submittedName>
        <fullName evidence="1">Uncharacterized protein</fullName>
    </submittedName>
</protein>
<evidence type="ECO:0000313" key="1">
    <source>
        <dbReference type="EMBL" id="TQM89539.1"/>
    </source>
</evidence>
<dbReference type="Proteomes" id="UP000320582">
    <property type="component" value="Unassembled WGS sequence"/>
</dbReference>
<name>A0A543K3B5_9RHOB</name>
<dbReference type="AlphaFoldDB" id="A0A543K3B5"/>
<proteinExistence type="predicted"/>
<comment type="caution">
    <text evidence="1">The sequence shown here is derived from an EMBL/GenBank/DDBJ whole genome shotgun (WGS) entry which is preliminary data.</text>
</comment>
<evidence type="ECO:0000313" key="2">
    <source>
        <dbReference type="Proteomes" id="UP000320582"/>
    </source>
</evidence>
<accession>A0A543K3B5</accession>
<gene>
    <name evidence="1" type="ORF">BD293_4561</name>
</gene>
<keyword evidence="2" id="KW-1185">Reference proteome</keyword>
<reference evidence="1 2" key="1">
    <citation type="submission" date="2019-06" db="EMBL/GenBank/DDBJ databases">
        <title>Genomic Encyclopedia of Archaeal and Bacterial Type Strains, Phase II (KMG-II): from individual species to whole genera.</title>
        <authorList>
            <person name="Goeker M."/>
        </authorList>
    </citation>
    <scope>NUCLEOTIDE SEQUENCE [LARGE SCALE GENOMIC DNA]</scope>
    <source>
        <strain evidence="1 2">DSM 18423</strain>
    </source>
</reference>